<evidence type="ECO:0000256" key="1">
    <source>
        <dbReference type="ARBA" id="ARBA00011955"/>
    </source>
</evidence>
<keyword evidence="6 10" id="KW-0274">FAD</keyword>
<evidence type="ECO:0000256" key="7">
    <source>
        <dbReference type="ARBA" id="ARBA00022842"/>
    </source>
</evidence>
<feature type="binding site" evidence="11">
    <location>
        <position position="267"/>
    </location>
    <ligand>
        <name>Mg(2+)</name>
        <dbReference type="ChEBI" id="CHEBI:18420"/>
    </ligand>
</feature>
<dbReference type="PANTHER" id="PTHR30040">
    <property type="entry name" value="THIAMINE BIOSYNTHESIS LIPOPROTEIN APBE"/>
    <property type="match status" value="1"/>
</dbReference>
<dbReference type="EC" id="2.7.1.180" evidence="1 10"/>
<reference evidence="13 14" key="1">
    <citation type="submission" date="2019-11" db="EMBL/GenBank/DDBJ databases">
        <title>Characterisation of Fundicoccus ignavus gen. nov. sp. nov., a novel genus of the family Aerococcaceae isolated from bulk tank milk.</title>
        <authorList>
            <person name="Siebert A."/>
            <person name="Huptas C."/>
            <person name="Wenning M."/>
            <person name="Scherer S."/>
            <person name="Doll E.V."/>
        </authorList>
    </citation>
    <scope>NUCLEOTIDE SEQUENCE [LARGE SCALE GENOMIC DNA]</scope>
    <source>
        <strain evidence="13 14">WS4759</strain>
    </source>
</reference>
<dbReference type="SUPFAM" id="SSF143631">
    <property type="entry name" value="ApbE-like"/>
    <property type="match status" value="1"/>
</dbReference>
<name>A0A6I2GGI2_9LACT</name>
<dbReference type="InterPro" id="IPR024932">
    <property type="entry name" value="ApbE"/>
</dbReference>
<evidence type="ECO:0000313" key="13">
    <source>
        <dbReference type="EMBL" id="MRI86246.1"/>
    </source>
</evidence>
<dbReference type="Pfam" id="PF02424">
    <property type="entry name" value="ApbE"/>
    <property type="match status" value="1"/>
</dbReference>
<comment type="similarity">
    <text evidence="10">Belongs to the ApbE family.</text>
</comment>
<evidence type="ECO:0000256" key="11">
    <source>
        <dbReference type="PIRSR" id="PIRSR006268-2"/>
    </source>
</evidence>
<dbReference type="Gene3D" id="3.10.520.10">
    <property type="entry name" value="ApbE-like domains"/>
    <property type="match status" value="1"/>
</dbReference>
<accession>A0A6I2GGI2</accession>
<keyword evidence="14" id="KW-1185">Reference proteome</keyword>
<comment type="cofactor">
    <cofactor evidence="11">
        <name>Mg(2+)</name>
        <dbReference type="ChEBI" id="CHEBI:18420"/>
    </cofactor>
    <cofactor evidence="11">
        <name>Mn(2+)</name>
        <dbReference type="ChEBI" id="CHEBI:29035"/>
    </cofactor>
    <text evidence="11">Magnesium. Can also use manganese.</text>
</comment>
<feature type="coiled-coil region" evidence="12">
    <location>
        <begin position="21"/>
        <end position="48"/>
    </location>
</feature>
<dbReference type="PANTHER" id="PTHR30040:SF2">
    <property type="entry name" value="FAD:PROTEIN FMN TRANSFERASE"/>
    <property type="match status" value="1"/>
</dbReference>
<evidence type="ECO:0000256" key="3">
    <source>
        <dbReference type="ARBA" id="ARBA00022630"/>
    </source>
</evidence>
<keyword evidence="7 10" id="KW-0460">Magnesium</keyword>
<evidence type="ECO:0000256" key="6">
    <source>
        <dbReference type="ARBA" id="ARBA00022827"/>
    </source>
</evidence>
<organism evidence="13 14">
    <name type="scientific">Fundicoccus ignavus</name>
    <dbReference type="NCBI Taxonomy" id="2664442"/>
    <lineage>
        <taxon>Bacteria</taxon>
        <taxon>Bacillati</taxon>
        <taxon>Bacillota</taxon>
        <taxon>Bacilli</taxon>
        <taxon>Lactobacillales</taxon>
        <taxon>Aerococcaceae</taxon>
        <taxon>Fundicoccus</taxon>
    </lineage>
</organism>
<sequence>MQEAVRQVRLMGTIITLTIYHTNSEALLVEAEARLRDYEQRFSAHAADSDLMRVNQQAGLQAVPVAADMFELIRIGKKMSLASDGALNIAIGPLMKLWHIGFEDAQVPSQAEIEQALQLIDPRRIQLDGASQTVYLEVAGMELDLGAVAKGYFADLLKSFFVEQGVEAGIINLGGNVLTIGNSPKNPLGTWNIGIQNPEAPRGDLLALAQVRDQSVVTSGIYERKLVVDGQEYHHIFDSRTGYPVANEIASVTIVSDKSIDGELWTTVLFVHSPERALALIEATPGIEALIITKDLQQYPSTGMRDILHYFS</sequence>
<dbReference type="EMBL" id="WJQS01000010">
    <property type="protein sequence ID" value="MRI86246.1"/>
    <property type="molecule type" value="Genomic_DNA"/>
</dbReference>
<dbReference type="InterPro" id="IPR003374">
    <property type="entry name" value="ApbE-like_sf"/>
</dbReference>
<evidence type="ECO:0000256" key="12">
    <source>
        <dbReference type="SAM" id="Coils"/>
    </source>
</evidence>
<dbReference type="RefSeq" id="WP_153863945.1">
    <property type="nucleotide sequence ID" value="NZ_WJQS01000010.1"/>
</dbReference>
<evidence type="ECO:0000313" key="14">
    <source>
        <dbReference type="Proteomes" id="UP000430975"/>
    </source>
</evidence>
<dbReference type="AlphaFoldDB" id="A0A6I2GGI2"/>
<evidence type="ECO:0000256" key="8">
    <source>
        <dbReference type="ARBA" id="ARBA00031306"/>
    </source>
</evidence>
<dbReference type="PIRSF" id="PIRSF006268">
    <property type="entry name" value="ApbE"/>
    <property type="match status" value="1"/>
</dbReference>
<keyword evidence="5 10" id="KW-0479">Metal-binding</keyword>
<feature type="binding site" evidence="11">
    <location>
        <position position="147"/>
    </location>
    <ligand>
        <name>Mg(2+)</name>
        <dbReference type="ChEBI" id="CHEBI:18420"/>
    </ligand>
</feature>
<dbReference type="GO" id="GO:0046872">
    <property type="term" value="F:metal ion binding"/>
    <property type="evidence" value="ECO:0007669"/>
    <property type="project" value="UniProtKB-UniRule"/>
</dbReference>
<keyword evidence="4 10" id="KW-0808">Transferase</keyword>
<keyword evidence="3 10" id="KW-0285">Flavoprotein</keyword>
<evidence type="ECO:0000256" key="9">
    <source>
        <dbReference type="ARBA" id="ARBA00048540"/>
    </source>
</evidence>
<keyword evidence="12" id="KW-0175">Coiled coil</keyword>
<dbReference type="GO" id="GO:0016740">
    <property type="term" value="F:transferase activity"/>
    <property type="evidence" value="ECO:0007669"/>
    <property type="project" value="UniProtKB-UniRule"/>
</dbReference>
<proteinExistence type="inferred from homology"/>
<evidence type="ECO:0000256" key="5">
    <source>
        <dbReference type="ARBA" id="ARBA00022723"/>
    </source>
</evidence>
<comment type="caution">
    <text evidence="13">The sequence shown here is derived from an EMBL/GenBank/DDBJ whole genome shotgun (WGS) entry which is preliminary data.</text>
</comment>
<evidence type="ECO:0000256" key="2">
    <source>
        <dbReference type="ARBA" id="ARBA00016337"/>
    </source>
</evidence>
<evidence type="ECO:0000256" key="4">
    <source>
        <dbReference type="ARBA" id="ARBA00022679"/>
    </source>
</evidence>
<comment type="catalytic activity">
    <reaction evidence="9 10">
        <text>L-threonyl-[protein] + FAD = FMN-L-threonyl-[protein] + AMP + H(+)</text>
        <dbReference type="Rhea" id="RHEA:36847"/>
        <dbReference type="Rhea" id="RHEA-COMP:11060"/>
        <dbReference type="Rhea" id="RHEA-COMP:11061"/>
        <dbReference type="ChEBI" id="CHEBI:15378"/>
        <dbReference type="ChEBI" id="CHEBI:30013"/>
        <dbReference type="ChEBI" id="CHEBI:57692"/>
        <dbReference type="ChEBI" id="CHEBI:74257"/>
        <dbReference type="ChEBI" id="CHEBI:456215"/>
        <dbReference type="EC" id="2.7.1.180"/>
    </reaction>
</comment>
<gene>
    <name evidence="13" type="ORF">GIY09_10350</name>
</gene>
<dbReference type="Proteomes" id="UP000430975">
    <property type="component" value="Unassembled WGS sequence"/>
</dbReference>
<protein>
    <recommendedName>
        <fullName evidence="2 10">FAD:protein FMN transferase</fullName>
        <ecNumber evidence="1 10">2.7.1.180</ecNumber>
    </recommendedName>
    <alternativeName>
        <fullName evidence="8 10">Flavin transferase</fullName>
    </alternativeName>
</protein>
<evidence type="ECO:0000256" key="10">
    <source>
        <dbReference type="PIRNR" id="PIRNR006268"/>
    </source>
</evidence>